<dbReference type="InterPro" id="IPR003593">
    <property type="entry name" value="AAA+_ATPase"/>
</dbReference>
<dbReference type="STRING" id="74649.A0A2P6RPE2"/>
<name>A0A2P6RPE2_ROSCH</name>
<organism evidence="3 4">
    <name type="scientific">Rosa chinensis</name>
    <name type="common">China rose</name>
    <dbReference type="NCBI Taxonomy" id="74649"/>
    <lineage>
        <taxon>Eukaryota</taxon>
        <taxon>Viridiplantae</taxon>
        <taxon>Streptophyta</taxon>
        <taxon>Embryophyta</taxon>
        <taxon>Tracheophyta</taxon>
        <taxon>Spermatophyta</taxon>
        <taxon>Magnoliopsida</taxon>
        <taxon>eudicotyledons</taxon>
        <taxon>Gunneridae</taxon>
        <taxon>Pentapetalae</taxon>
        <taxon>rosids</taxon>
        <taxon>fabids</taxon>
        <taxon>Rosales</taxon>
        <taxon>Rosaceae</taxon>
        <taxon>Rosoideae</taxon>
        <taxon>Rosoideae incertae sedis</taxon>
        <taxon>Rosa</taxon>
    </lineage>
</organism>
<dbReference type="GO" id="GO:0043531">
    <property type="term" value="F:ADP binding"/>
    <property type="evidence" value="ECO:0007669"/>
    <property type="project" value="InterPro"/>
</dbReference>
<evidence type="ECO:0000313" key="3">
    <source>
        <dbReference type="EMBL" id="PRQ48312.1"/>
    </source>
</evidence>
<evidence type="ECO:0000256" key="1">
    <source>
        <dbReference type="ARBA" id="ARBA00022821"/>
    </source>
</evidence>
<dbReference type="PRINTS" id="PR00364">
    <property type="entry name" value="DISEASERSIST"/>
</dbReference>
<dbReference type="SUPFAM" id="SSF52540">
    <property type="entry name" value="P-loop containing nucleoside triphosphate hydrolases"/>
    <property type="match status" value="1"/>
</dbReference>
<sequence>MGVVEKVRLAPRLPETLAAPSYGVGVGDEVTVAIVTKKSGDQNQPVGQNKSNFEKLRRQTEELVAARDRVHHMIALEERHGKRIEPYVVNWLNSVDEASERVNTFLMGEYQTKTKGLQGWLAKTKTLVNPLSNKATKLEQEVVELYAKRDFTCVSPQEVSDSMISILERIMDQLRNPDTNMILVYGVGGVGKTTLIKEVFRKATEDKWFDDVVMVLDVRQNPDLGRIQKEILEKLGMDVLGDETMVGRAHRLSKRIRDKKILVILDDVWESIDLEAIGLHRVANCKILLTSRTRRAFSSDMRMQKEFGLTVLSEEES</sequence>
<dbReference type="Pfam" id="PF00931">
    <property type="entry name" value="NB-ARC"/>
    <property type="match status" value="1"/>
</dbReference>
<proteinExistence type="predicted"/>
<dbReference type="PANTHER" id="PTHR33463:SF198">
    <property type="entry name" value="RPP4C3"/>
    <property type="match status" value="1"/>
</dbReference>
<comment type="caution">
    <text evidence="3">The sequence shown here is derived from an EMBL/GenBank/DDBJ whole genome shotgun (WGS) entry which is preliminary data.</text>
</comment>
<evidence type="ECO:0000313" key="4">
    <source>
        <dbReference type="Proteomes" id="UP000238479"/>
    </source>
</evidence>
<dbReference type="EMBL" id="PDCK01000040">
    <property type="protein sequence ID" value="PRQ48312.1"/>
    <property type="molecule type" value="Genomic_DNA"/>
</dbReference>
<keyword evidence="4" id="KW-1185">Reference proteome</keyword>
<reference evidence="3 4" key="1">
    <citation type="journal article" date="2018" name="Nat. Genet.">
        <title>The Rosa genome provides new insights in the design of modern roses.</title>
        <authorList>
            <person name="Bendahmane M."/>
        </authorList>
    </citation>
    <scope>NUCLEOTIDE SEQUENCE [LARGE SCALE GENOMIC DNA]</scope>
    <source>
        <strain evidence="4">cv. Old Blush</strain>
    </source>
</reference>
<dbReference type="Gene3D" id="3.40.50.300">
    <property type="entry name" value="P-loop containing nucleotide triphosphate hydrolases"/>
    <property type="match status" value="1"/>
</dbReference>
<evidence type="ECO:0000259" key="2">
    <source>
        <dbReference type="SMART" id="SM00382"/>
    </source>
</evidence>
<dbReference type="InterPro" id="IPR002182">
    <property type="entry name" value="NB-ARC"/>
</dbReference>
<keyword evidence="3" id="KW-0378">Hydrolase</keyword>
<gene>
    <name evidence="3" type="ORF">RchiOBHm_Chr2g0109281</name>
</gene>
<dbReference type="InterPro" id="IPR050905">
    <property type="entry name" value="Plant_NBS-LRR"/>
</dbReference>
<accession>A0A2P6RPE2</accession>
<keyword evidence="1" id="KW-0611">Plant defense</keyword>
<protein>
    <submittedName>
        <fullName evidence="3">Putative P-loop containing nucleoside triphosphate hydrolase</fullName>
    </submittedName>
</protein>
<dbReference type="InterPro" id="IPR027417">
    <property type="entry name" value="P-loop_NTPase"/>
</dbReference>
<dbReference type="Proteomes" id="UP000238479">
    <property type="component" value="Chromosome 2"/>
</dbReference>
<dbReference type="SMART" id="SM00382">
    <property type="entry name" value="AAA"/>
    <property type="match status" value="1"/>
</dbReference>
<dbReference type="GO" id="GO:0016787">
    <property type="term" value="F:hydrolase activity"/>
    <property type="evidence" value="ECO:0007669"/>
    <property type="project" value="UniProtKB-KW"/>
</dbReference>
<dbReference type="Gramene" id="PRQ48312">
    <property type="protein sequence ID" value="PRQ48312"/>
    <property type="gene ID" value="RchiOBHm_Chr2g0109281"/>
</dbReference>
<dbReference type="AlphaFoldDB" id="A0A2P6RPE2"/>
<feature type="domain" description="AAA+ ATPase" evidence="2">
    <location>
        <begin position="178"/>
        <end position="307"/>
    </location>
</feature>
<dbReference type="PANTHER" id="PTHR33463">
    <property type="entry name" value="NB-ARC DOMAIN-CONTAINING PROTEIN-RELATED"/>
    <property type="match status" value="1"/>
</dbReference>